<proteinExistence type="predicted"/>
<dbReference type="AlphaFoldDB" id="A0A8J7MAZ2"/>
<feature type="transmembrane region" description="Helical" evidence="1">
    <location>
        <begin position="95"/>
        <end position="120"/>
    </location>
</feature>
<reference evidence="2" key="1">
    <citation type="submission" date="2021-01" db="EMBL/GenBank/DDBJ databases">
        <title>Modified the classification status of verrucomicrobia.</title>
        <authorList>
            <person name="Feng X."/>
        </authorList>
    </citation>
    <scope>NUCLEOTIDE SEQUENCE</scope>
    <source>
        <strain evidence="2">_KCTC 22039</strain>
    </source>
</reference>
<keyword evidence="1" id="KW-1133">Transmembrane helix</keyword>
<evidence type="ECO:0000313" key="2">
    <source>
        <dbReference type="EMBL" id="MBK1790112.1"/>
    </source>
</evidence>
<keyword evidence="1" id="KW-0812">Transmembrane</keyword>
<evidence type="ECO:0000313" key="3">
    <source>
        <dbReference type="Proteomes" id="UP000624703"/>
    </source>
</evidence>
<organism evidence="2 3">
    <name type="scientific">Persicirhabdus sediminis</name>
    <dbReference type="NCBI Taxonomy" id="454144"/>
    <lineage>
        <taxon>Bacteria</taxon>
        <taxon>Pseudomonadati</taxon>
        <taxon>Verrucomicrobiota</taxon>
        <taxon>Verrucomicrobiia</taxon>
        <taxon>Verrucomicrobiales</taxon>
        <taxon>Verrucomicrobiaceae</taxon>
        <taxon>Persicirhabdus</taxon>
    </lineage>
</organism>
<name>A0A8J7MAZ2_9BACT</name>
<keyword evidence="1" id="KW-0472">Membrane</keyword>
<comment type="caution">
    <text evidence="2">The sequence shown here is derived from an EMBL/GenBank/DDBJ whole genome shotgun (WGS) entry which is preliminary data.</text>
</comment>
<gene>
    <name evidence="2" type="ORF">JIN82_02960</name>
</gene>
<dbReference type="Proteomes" id="UP000624703">
    <property type="component" value="Unassembled WGS sequence"/>
</dbReference>
<protein>
    <submittedName>
        <fullName evidence="2">Uncharacterized protein</fullName>
    </submittedName>
</protein>
<dbReference type="EMBL" id="JAENIM010000016">
    <property type="protein sequence ID" value="MBK1790112.1"/>
    <property type="molecule type" value="Genomic_DNA"/>
</dbReference>
<dbReference type="RefSeq" id="WP_200310151.1">
    <property type="nucleotide sequence ID" value="NZ_JAENIM010000016.1"/>
</dbReference>
<keyword evidence="3" id="KW-1185">Reference proteome</keyword>
<accession>A0A8J7MAZ2</accession>
<evidence type="ECO:0000256" key="1">
    <source>
        <dbReference type="SAM" id="Phobius"/>
    </source>
</evidence>
<sequence length="142" mass="16603">MVQTRLDRWLKEKFIYVTHVYVLRMPDFKLPRGSKVQELGAEKVGNYSLRIIVASNSAVEDLTNKLRDSRQMYAVKVVESNPWFGRFIAPKSQSFTYRIVFSIMTVGALYSSWVCFKWFMATPELSDIIKKTFYQFTSGDFN</sequence>